<dbReference type="AlphaFoldDB" id="A0A3S3RXE8"/>
<proteinExistence type="predicted"/>
<dbReference type="InterPro" id="IPR036890">
    <property type="entry name" value="HATPase_C_sf"/>
</dbReference>
<protein>
    <submittedName>
        <fullName evidence="1">ATP-binding protein</fullName>
    </submittedName>
</protein>
<keyword evidence="1" id="KW-0547">Nucleotide-binding</keyword>
<reference evidence="1 2" key="1">
    <citation type="submission" date="2018-11" db="EMBL/GenBank/DDBJ databases">
        <title>Photobacterium sp. BEI247 sp. nov., a marine bacterium isolated from Yongle Blue Hole in the South China Sea.</title>
        <authorList>
            <person name="Wang X."/>
        </authorList>
    </citation>
    <scope>NUCLEOTIDE SEQUENCE [LARGE SCALE GENOMIC DNA]</scope>
    <source>
        <strain evidence="2">BEI247</strain>
    </source>
</reference>
<evidence type="ECO:0000313" key="1">
    <source>
        <dbReference type="EMBL" id="RWX52586.1"/>
    </source>
</evidence>
<dbReference type="GO" id="GO:0005524">
    <property type="term" value="F:ATP binding"/>
    <property type="evidence" value="ECO:0007669"/>
    <property type="project" value="UniProtKB-KW"/>
</dbReference>
<dbReference type="Gene3D" id="3.30.565.10">
    <property type="entry name" value="Histidine kinase-like ATPase, C-terminal domain"/>
    <property type="match status" value="1"/>
</dbReference>
<dbReference type="Proteomes" id="UP000287563">
    <property type="component" value="Unassembled WGS sequence"/>
</dbReference>
<keyword evidence="2" id="KW-1185">Reference proteome</keyword>
<evidence type="ECO:0000313" key="2">
    <source>
        <dbReference type="Proteomes" id="UP000287563"/>
    </source>
</evidence>
<name>A0A3S3RXE8_9GAMM</name>
<dbReference type="EMBL" id="RJLM01000245">
    <property type="protein sequence ID" value="RWX52586.1"/>
    <property type="molecule type" value="Genomic_DNA"/>
</dbReference>
<comment type="caution">
    <text evidence="1">The sequence shown here is derived from an EMBL/GenBank/DDBJ whole genome shotgun (WGS) entry which is preliminary data.</text>
</comment>
<feature type="non-terminal residue" evidence="1">
    <location>
        <position position="1"/>
    </location>
</feature>
<accession>A0A3S3RXE8</accession>
<sequence>QEKLAQSFSDNASRKVKGSGMGLFVVKSLLEHEKLAYRFEMEENRLTFFIDFPKVVQD</sequence>
<dbReference type="SUPFAM" id="SSF55874">
    <property type="entry name" value="ATPase domain of HSP90 chaperone/DNA topoisomerase II/histidine kinase"/>
    <property type="match status" value="1"/>
</dbReference>
<organism evidence="1 2">
    <name type="scientific">Photobacterium chitinilyticum</name>
    <dbReference type="NCBI Taxonomy" id="2485123"/>
    <lineage>
        <taxon>Bacteria</taxon>
        <taxon>Pseudomonadati</taxon>
        <taxon>Pseudomonadota</taxon>
        <taxon>Gammaproteobacteria</taxon>
        <taxon>Vibrionales</taxon>
        <taxon>Vibrionaceae</taxon>
        <taxon>Photobacterium</taxon>
    </lineage>
</organism>
<gene>
    <name evidence="1" type="ORF">EDI28_26930</name>
</gene>
<keyword evidence="1" id="KW-0067">ATP-binding</keyword>